<protein>
    <recommendedName>
        <fullName evidence="3">F-box domain-containing protein</fullName>
    </recommendedName>
</protein>
<evidence type="ECO:0000313" key="2">
    <source>
        <dbReference type="Proteomes" id="UP001465755"/>
    </source>
</evidence>
<name>A0AAW1Q089_9CHLO</name>
<comment type="caution">
    <text evidence="1">The sequence shown here is derived from an EMBL/GenBank/DDBJ whole genome shotgun (WGS) entry which is preliminary data.</text>
</comment>
<accession>A0AAW1Q089</accession>
<keyword evidence="2" id="KW-1185">Reference proteome</keyword>
<dbReference type="EMBL" id="JALJOQ010000003">
    <property type="protein sequence ID" value="KAK9813814.1"/>
    <property type="molecule type" value="Genomic_DNA"/>
</dbReference>
<sequence>MPFTRDTSRRTRALEASAGAQLGLLAVNSEVQQVFAAQVLPLIPVRSLAAFACTCKSFRDLAYGRKEIWASAATSFLPPQHPSVSGLPRAAVQGVMQRRASALLRLLSGEARVDRRFTFDCVSCLLFSPRGDRLAVISHARPSRYRPSVVTVFSTEDWTQLWQANLASLEKDWTEQTGLQGCETFAFHHGEVL</sequence>
<dbReference type="SUPFAM" id="SSF81383">
    <property type="entry name" value="F-box domain"/>
    <property type="match status" value="1"/>
</dbReference>
<evidence type="ECO:0008006" key="3">
    <source>
        <dbReference type="Google" id="ProtNLM"/>
    </source>
</evidence>
<dbReference type="AlphaFoldDB" id="A0AAW1Q089"/>
<reference evidence="1 2" key="1">
    <citation type="journal article" date="2024" name="Nat. Commun.">
        <title>Phylogenomics reveals the evolutionary origins of lichenization in chlorophyte algae.</title>
        <authorList>
            <person name="Puginier C."/>
            <person name="Libourel C."/>
            <person name="Otte J."/>
            <person name="Skaloud P."/>
            <person name="Haon M."/>
            <person name="Grisel S."/>
            <person name="Petersen M."/>
            <person name="Berrin J.G."/>
            <person name="Delaux P.M."/>
            <person name="Dal Grande F."/>
            <person name="Keller J."/>
        </authorList>
    </citation>
    <scope>NUCLEOTIDE SEQUENCE [LARGE SCALE GENOMIC DNA]</scope>
    <source>
        <strain evidence="1 2">SAG 2036</strain>
    </source>
</reference>
<proteinExistence type="predicted"/>
<organism evidence="1 2">
    <name type="scientific">Symbiochloris irregularis</name>
    <dbReference type="NCBI Taxonomy" id="706552"/>
    <lineage>
        <taxon>Eukaryota</taxon>
        <taxon>Viridiplantae</taxon>
        <taxon>Chlorophyta</taxon>
        <taxon>core chlorophytes</taxon>
        <taxon>Trebouxiophyceae</taxon>
        <taxon>Trebouxiales</taxon>
        <taxon>Trebouxiaceae</taxon>
        <taxon>Symbiochloris</taxon>
    </lineage>
</organism>
<dbReference type="Proteomes" id="UP001465755">
    <property type="component" value="Unassembled WGS sequence"/>
</dbReference>
<gene>
    <name evidence="1" type="ORF">WJX73_010613</name>
</gene>
<evidence type="ECO:0000313" key="1">
    <source>
        <dbReference type="EMBL" id="KAK9813814.1"/>
    </source>
</evidence>
<dbReference type="InterPro" id="IPR036047">
    <property type="entry name" value="F-box-like_dom_sf"/>
</dbReference>